<evidence type="ECO:0000256" key="5">
    <source>
        <dbReference type="ARBA" id="ARBA00022692"/>
    </source>
</evidence>
<dbReference type="PANTHER" id="PTHR31611">
    <property type="entry name" value="HIGH-AFFINITY NICKEL TRANSPORT PROTEIN NIC1"/>
    <property type="match status" value="1"/>
</dbReference>
<dbReference type="Proteomes" id="UP001515480">
    <property type="component" value="Unassembled WGS sequence"/>
</dbReference>
<dbReference type="GO" id="GO:0012505">
    <property type="term" value="C:endomembrane system"/>
    <property type="evidence" value="ECO:0007669"/>
    <property type="project" value="UniProtKB-SubCell"/>
</dbReference>
<dbReference type="Pfam" id="PF03824">
    <property type="entry name" value="NicO"/>
    <property type="match status" value="1"/>
</dbReference>
<evidence type="ECO:0000256" key="9">
    <source>
        <dbReference type="SAM" id="MobiDB-lite"/>
    </source>
</evidence>
<evidence type="ECO:0000313" key="10">
    <source>
        <dbReference type="EMBL" id="KAL1519526.1"/>
    </source>
</evidence>
<evidence type="ECO:0000256" key="4">
    <source>
        <dbReference type="ARBA" id="ARBA00022596"/>
    </source>
</evidence>
<evidence type="ECO:0000313" key="11">
    <source>
        <dbReference type="Proteomes" id="UP001515480"/>
    </source>
</evidence>
<feature type="transmembrane region" description="Helical" evidence="8">
    <location>
        <begin position="21"/>
        <end position="42"/>
    </location>
</feature>
<protein>
    <recommendedName>
        <fullName evidence="8">Nickel/cobalt efflux system</fullName>
    </recommendedName>
</protein>
<feature type="transmembrane region" description="Helical" evidence="8">
    <location>
        <begin position="334"/>
        <end position="355"/>
    </location>
</feature>
<evidence type="ECO:0000256" key="7">
    <source>
        <dbReference type="ARBA" id="ARBA00023136"/>
    </source>
</evidence>
<organism evidence="10 11">
    <name type="scientific">Prymnesium parvum</name>
    <name type="common">Toxic golden alga</name>
    <dbReference type="NCBI Taxonomy" id="97485"/>
    <lineage>
        <taxon>Eukaryota</taxon>
        <taxon>Haptista</taxon>
        <taxon>Haptophyta</taxon>
        <taxon>Prymnesiophyceae</taxon>
        <taxon>Prymnesiales</taxon>
        <taxon>Prymnesiaceae</taxon>
        <taxon>Prymnesium</taxon>
    </lineage>
</organism>
<dbReference type="InterPro" id="IPR011541">
    <property type="entry name" value="Ni/Co_transpt_high_affinity"/>
</dbReference>
<dbReference type="GO" id="GO:0005886">
    <property type="term" value="C:plasma membrane"/>
    <property type="evidence" value="ECO:0007669"/>
    <property type="project" value="UniProtKB-SubCell"/>
</dbReference>
<keyword evidence="11" id="KW-1185">Reference proteome</keyword>
<gene>
    <name evidence="10" type="ORF">AB1Y20_023041</name>
</gene>
<evidence type="ECO:0000256" key="3">
    <source>
        <dbReference type="ARBA" id="ARBA00022448"/>
    </source>
</evidence>
<evidence type="ECO:0000256" key="6">
    <source>
        <dbReference type="ARBA" id="ARBA00022989"/>
    </source>
</evidence>
<dbReference type="EMBL" id="JBGBPQ010000009">
    <property type="protein sequence ID" value="KAL1519526.1"/>
    <property type="molecule type" value="Genomic_DNA"/>
</dbReference>
<dbReference type="AlphaFoldDB" id="A0AB34JFJ3"/>
<evidence type="ECO:0000256" key="1">
    <source>
        <dbReference type="ARBA" id="ARBA00004127"/>
    </source>
</evidence>
<comment type="subcellular location">
    <subcellularLocation>
        <location evidence="8">Cell membrane</location>
        <topology evidence="8">Multi-pass membrane protein</topology>
    </subcellularLocation>
    <subcellularLocation>
        <location evidence="1">Endomembrane system</location>
        <topology evidence="1">Multi-pass membrane protein</topology>
    </subcellularLocation>
</comment>
<reference evidence="10 11" key="1">
    <citation type="journal article" date="2024" name="Science">
        <title>Giant polyketide synthase enzymes in the biosynthesis of giant marine polyether toxins.</title>
        <authorList>
            <person name="Fallon T.R."/>
            <person name="Shende V.V."/>
            <person name="Wierzbicki I.H."/>
            <person name="Pendleton A.L."/>
            <person name="Watervoot N.F."/>
            <person name="Auber R.P."/>
            <person name="Gonzalez D.J."/>
            <person name="Wisecaver J.H."/>
            <person name="Moore B.S."/>
        </authorList>
    </citation>
    <scope>NUCLEOTIDE SEQUENCE [LARGE SCALE GENOMIC DNA]</scope>
    <source>
        <strain evidence="10 11">12B1</strain>
    </source>
</reference>
<accession>A0AB34JFJ3</accession>
<keyword evidence="4" id="KW-0533">Nickel</keyword>
<feature type="transmembrane region" description="Helical" evidence="8">
    <location>
        <begin position="124"/>
        <end position="150"/>
    </location>
</feature>
<dbReference type="InterPro" id="IPR004688">
    <property type="entry name" value="Ni/Co_transpt"/>
</dbReference>
<proteinExistence type="inferred from homology"/>
<feature type="transmembrane region" description="Helical" evidence="8">
    <location>
        <begin position="248"/>
        <end position="274"/>
    </location>
</feature>
<evidence type="ECO:0000256" key="8">
    <source>
        <dbReference type="RuleBase" id="RU362101"/>
    </source>
</evidence>
<feature type="transmembrane region" description="Helical" evidence="8">
    <location>
        <begin position="85"/>
        <end position="112"/>
    </location>
</feature>
<feature type="transmembrane region" description="Helical" evidence="8">
    <location>
        <begin position="213"/>
        <end position="236"/>
    </location>
</feature>
<keyword evidence="7 8" id="KW-0472">Membrane</keyword>
<evidence type="ECO:0000256" key="2">
    <source>
        <dbReference type="ARBA" id="ARBA00010892"/>
    </source>
</evidence>
<name>A0AB34JFJ3_PRYPA</name>
<keyword evidence="5 8" id="KW-0812">Transmembrane</keyword>
<feature type="transmembrane region" description="Helical" evidence="8">
    <location>
        <begin position="286"/>
        <end position="305"/>
    </location>
</feature>
<comment type="caution">
    <text evidence="10">The sequence shown here is derived from an EMBL/GenBank/DDBJ whole genome shotgun (WGS) entry which is preliminary data.</text>
</comment>
<feature type="region of interest" description="Disordered" evidence="9">
    <location>
        <begin position="157"/>
        <end position="185"/>
    </location>
</feature>
<keyword evidence="3 8" id="KW-0813">Transport</keyword>
<dbReference type="GO" id="GO:0015099">
    <property type="term" value="F:nickel cation transmembrane transporter activity"/>
    <property type="evidence" value="ECO:0007669"/>
    <property type="project" value="UniProtKB-UniRule"/>
</dbReference>
<dbReference type="PANTHER" id="PTHR31611:SF0">
    <property type="entry name" value="HIGH-AFFINITY NICKEL TRANSPORT PROTEIN NIC1"/>
    <property type="match status" value="1"/>
</dbReference>
<feature type="transmembrane region" description="Helical" evidence="8">
    <location>
        <begin position="48"/>
        <end position="64"/>
    </location>
</feature>
<comment type="similarity">
    <text evidence="2 8">Belongs to the NiCoT transporter (TC 2.A.52) family.</text>
</comment>
<keyword evidence="6 8" id="KW-1133">Transmembrane helix</keyword>
<sequence length="364" mass="38514">MLAEPLLPHPSRVGALKRRSACIIASLVCLNCIAIGVLLITGLRFPRIVGLGILAYSFGLRHAVDADHIAAIDNVTRKLLRNEKPSLLVGFYFSLGHSSVVTAMTILAMVSSSYIQEHMEATSAIGAVVGTLLSAALLFLIGLINLISALDILRNRRKRSPGSGSVQTENTHDGEKGSMTVPSDSSGGVQINGIVTRCCPAIFNAVDFEGKMYGVGFLFGLGFETSSEVALLALAATAPSTQTPTACALLLPALFAAGMSLIDTIDGVMMFWAYSWSASQPGGRECYNLFLTSVSSIIAIIIGIIEVLGCIQHELQLDGTFWEGIEAINDNFEYVGYSIIGFFAVSAAAAAAVWATRTHHGGEV</sequence>